<dbReference type="AlphaFoldDB" id="A0A2P2M0I6"/>
<accession>A0A2P2M0I6</accession>
<reference evidence="1" key="1">
    <citation type="submission" date="2018-02" db="EMBL/GenBank/DDBJ databases">
        <title>Rhizophora mucronata_Transcriptome.</title>
        <authorList>
            <person name="Meera S.P."/>
            <person name="Sreeshan A."/>
            <person name="Augustine A."/>
        </authorList>
    </citation>
    <scope>NUCLEOTIDE SEQUENCE</scope>
    <source>
        <tissue evidence="1">Leaf</tissue>
    </source>
</reference>
<evidence type="ECO:0000313" key="1">
    <source>
        <dbReference type="EMBL" id="MBX23733.1"/>
    </source>
</evidence>
<proteinExistence type="predicted"/>
<dbReference type="EMBL" id="GGEC01043249">
    <property type="protein sequence ID" value="MBX23733.1"/>
    <property type="molecule type" value="Transcribed_RNA"/>
</dbReference>
<organism evidence="1">
    <name type="scientific">Rhizophora mucronata</name>
    <name type="common">Asiatic mangrove</name>
    <dbReference type="NCBI Taxonomy" id="61149"/>
    <lineage>
        <taxon>Eukaryota</taxon>
        <taxon>Viridiplantae</taxon>
        <taxon>Streptophyta</taxon>
        <taxon>Embryophyta</taxon>
        <taxon>Tracheophyta</taxon>
        <taxon>Spermatophyta</taxon>
        <taxon>Magnoliopsida</taxon>
        <taxon>eudicotyledons</taxon>
        <taxon>Gunneridae</taxon>
        <taxon>Pentapetalae</taxon>
        <taxon>rosids</taxon>
        <taxon>fabids</taxon>
        <taxon>Malpighiales</taxon>
        <taxon>Rhizophoraceae</taxon>
        <taxon>Rhizophora</taxon>
    </lineage>
</organism>
<protein>
    <submittedName>
        <fullName evidence="1">Uncharacterized protein</fullName>
    </submittedName>
</protein>
<sequence length="64" mass="7078">MNHFSSFLKCPPWTSTISSIMDASMGIDEACCQTFITIHLCVILFCAAFKPANSFVFPLCITLL</sequence>
<name>A0A2P2M0I6_RHIMU</name>